<evidence type="ECO:0000313" key="1">
    <source>
        <dbReference type="EMBL" id="MCK8487718.1"/>
    </source>
</evidence>
<keyword evidence="2" id="KW-1185">Reference proteome</keyword>
<gene>
    <name evidence="1" type="ORF">M0651_11080</name>
</gene>
<organism evidence="1 2">
    <name type="scientific">Paenibacillus mellifer</name>
    <dbReference type="NCBI Taxonomy" id="2937794"/>
    <lineage>
        <taxon>Bacteria</taxon>
        <taxon>Bacillati</taxon>
        <taxon>Bacillota</taxon>
        <taxon>Bacilli</taxon>
        <taxon>Bacillales</taxon>
        <taxon>Paenibacillaceae</taxon>
        <taxon>Paenibacillus</taxon>
    </lineage>
</organism>
<sequence>MRRHFYPILACLLVTALVLSGCEGIRSETVDLDNHSPKQEINGISIQTLPMEDEEYAVLKAAGVGNSMVFDVNPGEIQVDRVHVWIDQYVNGESKGSVLGLETLLDQAQDNPFRLYLTTPGMNEGDEGWTLAYRKRGNVTSSRFEIPKGDFDSMMIHTMQPTTVNPNETTVLGVIVRNKGKDHVESSDDVDAMIRENQDVHVLRCTIIKDQ</sequence>
<dbReference type="EMBL" id="JALPRK010000008">
    <property type="protein sequence ID" value="MCK8487718.1"/>
    <property type="molecule type" value="Genomic_DNA"/>
</dbReference>
<reference evidence="1" key="1">
    <citation type="submission" date="2022-04" db="EMBL/GenBank/DDBJ databases">
        <authorList>
            <person name="Seo M.-J."/>
        </authorList>
    </citation>
    <scope>NUCLEOTIDE SEQUENCE</scope>
    <source>
        <strain evidence="1">MBLB2552</strain>
    </source>
</reference>
<dbReference type="PROSITE" id="PS51257">
    <property type="entry name" value="PROKAR_LIPOPROTEIN"/>
    <property type="match status" value="1"/>
</dbReference>
<evidence type="ECO:0000313" key="2">
    <source>
        <dbReference type="Proteomes" id="UP001139534"/>
    </source>
</evidence>
<dbReference type="RefSeq" id="WP_248551810.1">
    <property type="nucleotide sequence ID" value="NZ_JALPRK010000008.1"/>
</dbReference>
<comment type="caution">
    <text evidence="1">The sequence shown here is derived from an EMBL/GenBank/DDBJ whole genome shotgun (WGS) entry which is preliminary data.</text>
</comment>
<name>A0A9X1Y1N5_9BACL</name>
<protein>
    <recommendedName>
        <fullName evidence="3">Lipoprotein</fullName>
    </recommendedName>
</protein>
<accession>A0A9X1Y1N5</accession>
<dbReference type="AlphaFoldDB" id="A0A9X1Y1N5"/>
<proteinExistence type="predicted"/>
<dbReference type="Proteomes" id="UP001139534">
    <property type="component" value="Unassembled WGS sequence"/>
</dbReference>
<evidence type="ECO:0008006" key="3">
    <source>
        <dbReference type="Google" id="ProtNLM"/>
    </source>
</evidence>